<feature type="region of interest" description="Disordered" evidence="1">
    <location>
        <begin position="1"/>
        <end position="74"/>
    </location>
</feature>
<dbReference type="EMBL" id="BNEB01000005">
    <property type="protein sequence ID" value="GHI63900.1"/>
    <property type="molecule type" value="Genomic_DNA"/>
</dbReference>
<dbReference type="Proteomes" id="UP000649259">
    <property type="component" value="Unassembled WGS sequence"/>
</dbReference>
<protein>
    <submittedName>
        <fullName evidence="2">Uncharacterized protein</fullName>
    </submittedName>
</protein>
<evidence type="ECO:0000256" key="1">
    <source>
        <dbReference type="SAM" id="MobiDB-lite"/>
    </source>
</evidence>
<evidence type="ECO:0000313" key="3">
    <source>
        <dbReference type="Proteomes" id="UP000649259"/>
    </source>
</evidence>
<accession>A0ABQ3S7B2</accession>
<name>A0ABQ3S7B2_9ACTN</name>
<organism evidence="2 3">
    <name type="scientific">Streptomyces asoensis</name>
    <dbReference type="NCBI Taxonomy" id="249586"/>
    <lineage>
        <taxon>Bacteria</taxon>
        <taxon>Bacillati</taxon>
        <taxon>Actinomycetota</taxon>
        <taxon>Actinomycetes</taxon>
        <taxon>Kitasatosporales</taxon>
        <taxon>Streptomycetaceae</taxon>
        <taxon>Streptomyces</taxon>
    </lineage>
</organism>
<sequence length="74" mass="7876">MSQHSPILSRSRRTSAAPTTRKKTNPENRSSTGRLPRTVPAGEGTGARSDTANPLDGDPFEQGARVYRPAVGTV</sequence>
<evidence type="ECO:0000313" key="2">
    <source>
        <dbReference type="EMBL" id="GHI63900.1"/>
    </source>
</evidence>
<gene>
    <name evidence="2" type="ORF">Saso_55500</name>
</gene>
<keyword evidence="3" id="KW-1185">Reference proteome</keyword>
<reference evidence="3" key="1">
    <citation type="submission" date="2023-07" db="EMBL/GenBank/DDBJ databases">
        <title>Whole genome shotgun sequence of Streptomyces cacaoi subsp. asoensis NBRC 13813.</title>
        <authorList>
            <person name="Komaki H."/>
            <person name="Tamura T."/>
        </authorList>
    </citation>
    <scope>NUCLEOTIDE SEQUENCE [LARGE SCALE GENOMIC DNA]</scope>
    <source>
        <strain evidence="3">NBRC 13813</strain>
    </source>
</reference>
<proteinExistence type="predicted"/>
<comment type="caution">
    <text evidence="2">The sequence shown here is derived from an EMBL/GenBank/DDBJ whole genome shotgun (WGS) entry which is preliminary data.</text>
</comment>